<feature type="region of interest" description="Disordered" evidence="1">
    <location>
        <begin position="1"/>
        <end position="61"/>
    </location>
</feature>
<dbReference type="EMBL" id="KZ613774">
    <property type="protein sequence ID" value="PMD64033.1"/>
    <property type="molecule type" value="Genomic_DNA"/>
</dbReference>
<organism evidence="2 3">
    <name type="scientific">Hyaloscypha bicolor E</name>
    <dbReference type="NCBI Taxonomy" id="1095630"/>
    <lineage>
        <taxon>Eukaryota</taxon>
        <taxon>Fungi</taxon>
        <taxon>Dikarya</taxon>
        <taxon>Ascomycota</taxon>
        <taxon>Pezizomycotina</taxon>
        <taxon>Leotiomycetes</taxon>
        <taxon>Helotiales</taxon>
        <taxon>Hyaloscyphaceae</taxon>
        <taxon>Hyaloscypha</taxon>
        <taxon>Hyaloscypha bicolor</taxon>
    </lineage>
</organism>
<dbReference type="Proteomes" id="UP000235371">
    <property type="component" value="Unassembled WGS sequence"/>
</dbReference>
<dbReference type="OrthoDB" id="20872at2759"/>
<reference evidence="2 3" key="1">
    <citation type="submission" date="2016-04" db="EMBL/GenBank/DDBJ databases">
        <title>A degradative enzymes factory behind the ericoid mycorrhizal symbiosis.</title>
        <authorList>
            <consortium name="DOE Joint Genome Institute"/>
            <person name="Martino E."/>
            <person name="Morin E."/>
            <person name="Grelet G."/>
            <person name="Kuo A."/>
            <person name="Kohler A."/>
            <person name="Daghino S."/>
            <person name="Barry K."/>
            <person name="Choi C."/>
            <person name="Cichocki N."/>
            <person name="Clum A."/>
            <person name="Copeland A."/>
            <person name="Hainaut M."/>
            <person name="Haridas S."/>
            <person name="Labutti K."/>
            <person name="Lindquist E."/>
            <person name="Lipzen A."/>
            <person name="Khouja H.-R."/>
            <person name="Murat C."/>
            <person name="Ohm R."/>
            <person name="Olson A."/>
            <person name="Spatafora J."/>
            <person name="Veneault-Fourrey C."/>
            <person name="Henrissat B."/>
            <person name="Grigoriev I."/>
            <person name="Martin F."/>
            <person name="Perotto S."/>
        </authorList>
    </citation>
    <scope>NUCLEOTIDE SEQUENCE [LARGE SCALE GENOMIC DNA]</scope>
    <source>
        <strain evidence="2 3">E</strain>
    </source>
</reference>
<feature type="region of interest" description="Disordered" evidence="1">
    <location>
        <begin position="223"/>
        <end position="242"/>
    </location>
</feature>
<dbReference type="InParanoid" id="A0A2J6TLY4"/>
<dbReference type="PANTHER" id="PTHR47263">
    <property type="entry name" value="ADENYLATE CYCLASE ACTIVATION PROTEIN GIT1"/>
    <property type="match status" value="1"/>
</dbReference>
<feature type="compositionally biased region" description="Polar residues" evidence="1">
    <location>
        <begin position="45"/>
        <end position="57"/>
    </location>
</feature>
<feature type="compositionally biased region" description="Basic and acidic residues" evidence="1">
    <location>
        <begin position="1"/>
        <end position="10"/>
    </location>
</feature>
<proteinExistence type="predicted"/>
<gene>
    <name evidence="2" type="ORF">K444DRAFT_312879</name>
</gene>
<evidence type="ECO:0000313" key="3">
    <source>
        <dbReference type="Proteomes" id="UP000235371"/>
    </source>
</evidence>
<dbReference type="GeneID" id="36579903"/>
<evidence type="ECO:0000256" key="1">
    <source>
        <dbReference type="SAM" id="MobiDB-lite"/>
    </source>
</evidence>
<name>A0A2J6TLY4_9HELO</name>
<protein>
    <submittedName>
        <fullName evidence="2">Uncharacterized protein</fullName>
    </submittedName>
</protein>
<feature type="compositionally biased region" description="Basic and acidic residues" evidence="1">
    <location>
        <begin position="18"/>
        <end position="30"/>
    </location>
</feature>
<dbReference type="AlphaFoldDB" id="A0A2J6TLY4"/>
<dbReference type="InterPro" id="IPR052811">
    <property type="entry name" value="Glucose_resp_signaling"/>
</dbReference>
<dbReference type="PANTHER" id="PTHR47263:SF1">
    <property type="entry name" value="C2 DOMAIN PROTEIN (AFU_ORTHOLOGUE AFUA_7G02350)"/>
    <property type="match status" value="1"/>
</dbReference>
<keyword evidence="3" id="KW-1185">Reference proteome</keyword>
<sequence>MVAGMDKENLESSFAKGSLEEERQTAEHPQLEVQRTIQEHRRATESYQPSEDANSPERNARYPIGDLLKDFTLALTKDKRSRLPPGFMPQLKNQMERVISGKEMLDGYSDVFIRRSFAEAYTTFTERAFRRQIDKDRRADDLILIFCSQATEALQRDNAPRFSSLELLVDRHVAMFVKVICSTLIGYGNDNLRELMEQLMTLESKLLANDQFRLLTNDQEKFAGSGKGVGVSRIPSSADADE</sequence>
<accession>A0A2J6TLY4</accession>
<evidence type="ECO:0000313" key="2">
    <source>
        <dbReference type="EMBL" id="PMD64033.1"/>
    </source>
</evidence>
<dbReference type="RefSeq" id="XP_024740937.1">
    <property type="nucleotide sequence ID" value="XM_024871821.1"/>
</dbReference>
<dbReference type="STRING" id="1095630.A0A2J6TLY4"/>